<evidence type="ECO:0000256" key="1">
    <source>
        <dbReference type="SAM" id="Phobius"/>
    </source>
</evidence>
<accession>A0A3M7SKV0</accession>
<keyword evidence="1" id="KW-1133">Transmembrane helix</keyword>
<dbReference type="EMBL" id="REGN01001177">
    <property type="protein sequence ID" value="RNA36494.1"/>
    <property type="molecule type" value="Genomic_DNA"/>
</dbReference>
<name>A0A3M7SKV0_BRAPC</name>
<reference evidence="2 3" key="1">
    <citation type="journal article" date="2018" name="Sci. Rep.">
        <title>Genomic signatures of local adaptation to the degree of environmental predictability in rotifers.</title>
        <authorList>
            <person name="Franch-Gras L."/>
            <person name="Hahn C."/>
            <person name="Garcia-Roger E.M."/>
            <person name="Carmona M.J."/>
            <person name="Serra M."/>
            <person name="Gomez A."/>
        </authorList>
    </citation>
    <scope>NUCLEOTIDE SEQUENCE [LARGE SCALE GENOMIC DNA]</scope>
    <source>
        <strain evidence="2">HYR1</strain>
    </source>
</reference>
<protein>
    <submittedName>
        <fullName evidence="2">Uncharacterized protein</fullName>
    </submittedName>
</protein>
<feature type="transmembrane region" description="Helical" evidence="1">
    <location>
        <begin position="46"/>
        <end position="67"/>
    </location>
</feature>
<dbReference type="AlphaFoldDB" id="A0A3M7SKV0"/>
<keyword evidence="3" id="KW-1185">Reference proteome</keyword>
<dbReference type="OrthoDB" id="10117344at2759"/>
<keyword evidence="1" id="KW-0472">Membrane</keyword>
<gene>
    <name evidence="2" type="ORF">BpHYR1_028121</name>
</gene>
<feature type="transmembrane region" description="Helical" evidence="1">
    <location>
        <begin position="7"/>
        <end position="26"/>
    </location>
</feature>
<feature type="transmembrane region" description="Helical" evidence="1">
    <location>
        <begin position="74"/>
        <end position="93"/>
    </location>
</feature>
<sequence length="138" mass="15899">MAIFQDSTLQIFLTIYHGSLVGTFFYDYIVRNAVRWVYTGLQWNYAANVALGVLFVAIIIWAILSVWSKIRRNLLISLIILIIIFIVRLAIGIPDTVEKHRRYGNSTHYKEELVIFIVQIMVHLFGIAATWILANNSI</sequence>
<feature type="transmembrane region" description="Helical" evidence="1">
    <location>
        <begin position="113"/>
        <end position="134"/>
    </location>
</feature>
<keyword evidence="1" id="KW-0812">Transmembrane</keyword>
<dbReference type="Proteomes" id="UP000276133">
    <property type="component" value="Unassembled WGS sequence"/>
</dbReference>
<organism evidence="2 3">
    <name type="scientific">Brachionus plicatilis</name>
    <name type="common">Marine rotifer</name>
    <name type="synonym">Brachionus muelleri</name>
    <dbReference type="NCBI Taxonomy" id="10195"/>
    <lineage>
        <taxon>Eukaryota</taxon>
        <taxon>Metazoa</taxon>
        <taxon>Spiralia</taxon>
        <taxon>Gnathifera</taxon>
        <taxon>Rotifera</taxon>
        <taxon>Eurotatoria</taxon>
        <taxon>Monogononta</taxon>
        <taxon>Pseudotrocha</taxon>
        <taxon>Ploima</taxon>
        <taxon>Brachionidae</taxon>
        <taxon>Brachionus</taxon>
    </lineage>
</organism>
<evidence type="ECO:0000313" key="3">
    <source>
        <dbReference type="Proteomes" id="UP000276133"/>
    </source>
</evidence>
<evidence type="ECO:0000313" key="2">
    <source>
        <dbReference type="EMBL" id="RNA36494.1"/>
    </source>
</evidence>
<comment type="caution">
    <text evidence="2">The sequence shown here is derived from an EMBL/GenBank/DDBJ whole genome shotgun (WGS) entry which is preliminary data.</text>
</comment>
<proteinExistence type="predicted"/>